<keyword evidence="3" id="KW-1185">Reference proteome</keyword>
<feature type="region of interest" description="Disordered" evidence="1">
    <location>
        <begin position="1"/>
        <end position="164"/>
    </location>
</feature>
<reference evidence="2" key="1">
    <citation type="submission" date="2023-06" db="EMBL/GenBank/DDBJ databases">
        <authorList>
            <person name="Delattre M."/>
        </authorList>
    </citation>
    <scope>NUCLEOTIDE SEQUENCE</scope>
    <source>
        <strain evidence="2">AF72</strain>
    </source>
</reference>
<dbReference type="EMBL" id="CATQJA010002648">
    <property type="protein sequence ID" value="CAJ0577262.1"/>
    <property type="molecule type" value="Genomic_DNA"/>
</dbReference>
<comment type="caution">
    <text evidence="2">The sequence shown here is derived from an EMBL/GenBank/DDBJ whole genome shotgun (WGS) entry which is preliminary data.</text>
</comment>
<organism evidence="2 3">
    <name type="scientific">Mesorhabditis spiculigera</name>
    <dbReference type="NCBI Taxonomy" id="96644"/>
    <lineage>
        <taxon>Eukaryota</taxon>
        <taxon>Metazoa</taxon>
        <taxon>Ecdysozoa</taxon>
        <taxon>Nematoda</taxon>
        <taxon>Chromadorea</taxon>
        <taxon>Rhabditida</taxon>
        <taxon>Rhabditina</taxon>
        <taxon>Rhabditomorpha</taxon>
        <taxon>Rhabditoidea</taxon>
        <taxon>Rhabditidae</taxon>
        <taxon>Mesorhabditinae</taxon>
        <taxon>Mesorhabditis</taxon>
    </lineage>
</organism>
<evidence type="ECO:0000313" key="3">
    <source>
        <dbReference type="Proteomes" id="UP001177023"/>
    </source>
</evidence>
<dbReference type="SUPFAM" id="SSF53254">
    <property type="entry name" value="Phosphoglycerate mutase-like"/>
    <property type="match status" value="1"/>
</dbReference>
<evidence type="ECO:0000313" key="2">
    <source>
        <dbReference type="EMBL" id="CAJ0577262.1"/>
    </source>
</evidence>
<sequence>MPKKVPSRPTKRKRASVSSNTTGVSPDCKEAKGPKKKLSNEGGKRRSKENAKKDGEKKKKSKESRRLSGQGQVAKKESSTQQQPSAEKPGKPGKDSKQMSISISPALPPPEVSQTLPPPPAAPPIDLTPHDMNEIKSEKDTEVEASSASAISYKPPPMKLLPPTGHEVMHRRMVFMCAGETDGVGLTKTSEETITKAAQMLSKLSLFYYNIFVAPTLASLKTARLAASILGPDSIHMRNFLIEPGLCDVFDNKKNTILDDDPTAPADQQTSAQVRGEAYEMVATRNDVRAETTRDAFERRIASAVSHICHYTKANVLVVLEAGPLDAACRALTCLPPLTVSEGSYAVAPETVPVETDETAVEVG</sequence>
<feature type="compositionally biased region" description="Basic and acidic residues" evidence="1">
    <location>
        <begin position="27"/>
        <end position="57"/>
    </location>
</feature>
<feature type="compositionally biased region" description="Basic and acidic residues" evidence="1">
    <location>
        <begin position="128"/>
        <end position="142"/>
    </location>
</feature>
<feature type="compositionally biased region" description="Basic and acidic residues" evidence="1">
    <location>
        <begin position="88"/>
        <end position="97"/>
    </location>
</feature>
<feature type="compositionally biased region" description="Basic residues" evidence="1">
    <location>
        <begin position="1"/>
        <end position="15"/>
    </location>
</feature>
<evidence type="ECO:0000256" key="1">
    <source>
        <dbReference type="SAM" id="MobiDB-lite"/>
    </source>
</evidence>
<name>A0AA36G2M2_9BILA</name>
<dbReference type="Proteomes" id="UP001177023">
    <property type="component" value="Unassembled WGS sequence"/>
</dbReference>
<protein>
    <submittedName>
        <fullName evidence="2">Uncharacterized protein</fullName>
    </submittedName>
</protein>
<proteinExistence type="predicted"/>
<dbReference type="InterPro" id="IPR029033">
    <property type="entry name" value="His_PPase_superfam"/>
</dbReference>
<gene>
    <name evidence="2" type="ORF">MSPICULIGERA_LOCUS15540</name>
</gene>
<feature type="compositionally biased region" description="Pro residues" evidence="1">
    <location>
        <begin position="106"/>
        <end position="123"/>
    </location>
</feature>
<dbReference type="AlphaFoldDB" id="A0AA36G2M2"/>
<feature type="non-terminal residue" evidence="2">
    <location>
        <position position="364"/>
    </location>
</feature>
<accession>A0AA36G2M2</accession>
<dbReference type="GO" id="GO:0016791">
    <property type="term" value="F:phosphatase activity"/>
    <property type="evidence" value="ECO:0007669"/>
    <property type="project" value="UniProtKB-ARBA"/>
</dbReference>
<dbReference type="Gene3D" id="3.40.50.1240">
    <property type="entry name" value="Phosphoglycerate mutase-like"/>
    <property type="match status" value="1"/>
</dbReference>